<feature type="domain" description="Hemerythrin-like" evidence="1">
    <location>
        <begin position="47"/>
        <end position="139"/>
    </location>
</feature>
<sequence length="235" mass="26291">MASADSAGERRRLLRLSAAAAGSVLISSAGARTPAAVAAPAEEVPPTEDLMREHGVLKRVLLIYQEAERRLRNGTRLPPEALHDSADVIRTFIEGYHERLEERFVFPRLRKAGKLVDTVKVLATQHDKGRILTRRILAGATAQGLADARTRDRVIDAMRSFDRMYSPHEAREDTVVFPTFRDIMPAREFAEMGERFEDEEHRRFGAAGFTGVVDRVAGIEKELGIYDLSKFTPHV</sequence>
<organism evidence="2 3">
    <name type="scientific">Actinoallomurus spadix</name>
    <dbReference type="NCBI Taxonomy" id="79912"/>
    <lineage>
        <taxon>Bacteria</taxon>
        <taxon>Bacillati</taxon>
        <taxon>Actinomycetota</taxon>
        <taxon>Actinomycetes</taxon>
        <taxon>Streptosporangiales</taxon>
        <taxon>Thermomonosporaceae</taxon>
        <taxon>Actinoallomurus</taxon>
    </lineage>
</organism>
<gene>
    <name evidence="2" type="ORF">GCM10010151_64190</name>
</gene>
<dbReference type="CDD" id="cd12108">
    <property type="entry name" value="Hr-like"/>
    <property type="match status" value="1"/>
</dbReference>
<protein>
    <submittedName>
        <fullName evidence="2">Hemerythrin domain-containing protein</fullName>
    </submittedName>
</protein>
<comment type="caution">
    <text evidence="2">The sequence shown here is derived from an EMBL/GenBank/DDBJ whole genome shotgun (WGS) entry which is preliminary data.</text>
</comment>
<proteinExistence type="predicted"/>
<evidence type="ECO:0000259" key="1">
    <source>
        <dbReference type="Pfam" id="PF01814"/>
    </source>
</evidence>
<dbReference type="EMBL" id="BAAABM010000065">
    <property type="protein sequence ID" value="GAA0365389.1"/>
    <property type="molecule type" value="Genomic_DNA"/>
</dbReference>
<evidence type="ECO:0000313" key="3">
    <source>
        <dbReference type="Proteomes" id="UP001501822"/>
    </source>
</evidence>
<dbReference type="PANTHER" id="PTHR39966:SF1">
    <property type="entry name" value="HEMERYTHRIN-LIKE DOMAIN-CONTAINING PROTEIN"/>
    <property type="match status" value="1"/>
</dbReference>
<dbReference type="Proteomes" id="UP001501822">
    <property type="component" value="Unassembled WGS sequence"/>
</dbReference>
<dbReference type="Pfam" id="PF01814">
    <property type="entry name" value="Hemerythrin"/>
    <property type="match status" value="1"/>
</dbReference>
<accession>A0ABP3HAY0</accession>
<dbReference type="InterPro" id="IPR006311">
    <property type="entry name" value="TAT_signal"/>
</dbReference>
<dbReference type="PANTHER" id="PTHR39966">
    <property type="entry name" value="BLL2471 PROTEIN-RELATED"/>
    <property type="match status" value="1"/>
</dbReference>
<name>A0ABP3HAY0_9ACTN</name>
<evidence type="ECO:0000313" key="2">
    <source>
        <dbReference type="EMBL" id="GAA0365389.1"/>
    </source>
</evidence>
<dbReference type="Gene3D" id="1.20.120.520">
    <property type="entry name" value="nmb1532 protein domain like"/>
    <property type="match status" value="1"/>
</dbReference>
<dbReference type="RefSeq" id="WP_252811555.1">
    <property type="nucleotide sequence ID" value="NZ_BAAABM010000065.1"/>
</dbReference>
<keyword evidence="3" id="KW-1185">Reference proteome</keyword>
<dbReference type="InterPro" id="IPR012312">
    <property type="entry name" value="Hemerythrin-like"/>
</dbReference>
<dbReference type="PROSITE" id="PS51318">
    <property type="entry name" value="TAT"/>
    <property type="match status" value="1"/>
</dbReference>
<reference evidence="3" key="1">
    <citation type="journal article" date="2019" name="Int. J. Syst. Evol. Microbiol.">
        <title>The Global Catalogue of Microorganisms (GCM) 10K type strain sequencing project: providing services to taxonomists for standard genome sequencing and annotation.</title>
        <authorList>
            <consortium name="The Broad Institute Genomics Platform"/>
            <consortium name="The Broad Institute Genome Sequencing Center for Infectious Disease"/>
            <person name="Wu L."/>
            <person name="Ma J."/>
        </authorList>
    </citation>
    <scope>NUCLEOTIDE SEQUENCE [LARGE SCALE GENOMIC DNA]</scope>
    <source>
        <strain evidence="3">JCM 3146</strain>
    </source>
</reference>